<sequence length="77" mass="7070">MVGPGFVGSGVGRIDDVGSGLVAGDVDTDDDGRNVGVVATGEVVGGCCGVVGSDAGEVETGGVVCGEVGGCGAEVVG</sequence>
<dbReference type="Proteomes" id="UP000597656">
    <property type="component" value="Unassembled WGS sequence"/>
</dbReference>
<evidence type="ECO:0000313" key="2">
    <source>
        <dbReference type="Proteomes" id="UP000597656"/>
    </source>
</evidence>
<protein>
    <submittedName>
        <fullName evidence="1">Uncharacterized protein</fullName>
    </submittedName>
</protein>
<evidence type="ECO:0000313" key="1">
    <source>
        <dbReference type="EMBL" id="GGN29875.1"/>
    </source>
</evidence>
<keyword evidence="2" id="KW-1185">Reference proteome</keyword>
<proteinExistence type="predicted"/>
<gene>
    <name evidence="1" type="ORF">GCM10011609_87220</name>
</gene>
<dbReference type="EMBL" id="BMNC01000034">
    <property type="protein sequence ID" value="GGN29875.1"/>
    <property type="molecule type" value="Genomic_DNA"/>
</dbReference>
<accession>A0ABQ2IUS1</accession>
<name>A0ABQ2IUS1_9PSEU</name>
<comment type="caution">
    <text evidence="1">The sequence shown here is derived from an EMBL/GenBank/DDBJ whole genome shotgun (WGS) entry which is preliminary data.</text>
</comment>
<reference evidence="2" key="1">
    <citation type="journal article" date="2019" name="Int. J. Syst. Evol. Microbiol.">
        <title>The Global Catalogue of Microorganisms (GCM) 10K type strain sequencing project: providing services to taxonomists for standard genome sequencing and annotation.</title>
        <authorList>
            <consortium name="The Broad Institute Genomics Platform"/>
            <consortium name="The Broad Institute Genome Sequencing Center for Infectious Disease"/>
            <person name="Wu L."/>
            <person name="Ma J."/>
        </authorList>
    </citation>
    <scope>NUCLEOTIDE SEQUENCE [LARGE SCALE GENOMIC DNA]</scope>
    <source>
        <strain evidence="2">CGMCC 4.7319</strain>
    </source>
</reference>
<organism evidence="1 2">
    <name type="scientific">Lentzea pudingi</name>
    <dbReference type="NCBI Taxonomy" id="1789439"/>
    <lineage>
        <taxon>Bacteria</taxon>
        <taxon>Bacillati</taxon>
        <taxon>Actinomycetota</taxon>
        <taxon>Actinomycetes</taxon>
        <taxon>Pseudonocardiales</taxon>
        <taxon>Pseudonocardiaceae</taxon>
        <taxon>Lentzea</taxon>
    </lineage>
</organism>